<dbReference type="AlphaFoldDB" id="A0AAV9ZP08"/>
<evidence type="ECO:0000256" key="1">
    <source>
        <dbReference type="SAM" id="MobiDB-lite"/>
    </source>
</evidence>
<evidence type="ECO:0000313" key="2">
    <source>
        <dbReference type="EMBL" id="KAK6988112.1"/>
    </source>
</evidence>
<evidence type="ECO:0000313" key="3">
    <source>
        <dbReference type="Proteomes" id="UP001362999"/>
    </source>
</evidence>
<feature type="compositionally biased region" description="Polar residues" evidence="1">
    <location>
        <begin position="270"/>
        <end position="279"/>
    </location>
</feature>
<dbReference type="EMBL" id="JAWWNJ010000126">
    <property type="protein sequence ID" value="KAK6988112.1"/>
    <property type="molecule type" value="Genomic_DNA"/>
</dbReference>
<name>A0AAV9ZP08_9AGAR</name>
<sequence length="279" mass="30973">MAVYLAPNARINATHLKNVLKGHGNSFLGNAVFGEDVFAPKRPHYVYTVKPVDSWNVVKQQDKFQAVLFGRVASLPQVTEVGTFILLKHPDWASHGYGKDEFKNLFYSQTAPLDDATDVDSVVDFDNDYHANIRSWTYFGDFRVDIWKWEQRTSFSKADADGVFTNSMASKSGSTFPFAIGDTVIVLAELYRVVVDHDEAPTYRGYHVFAHHMKQIRILPKSHVHGPKCDCNAARKRMQIAAGLTGVEGDDDESGSGEDMDISEDEGSGASTLSSSDDK</sequence>
<accession>A0AAV9ZP08</accession>
<feature type="compositionally biased region" description="Acidic residues" evidence="1">
    <location>
        <begin position="248"/>
        <end position="267"/>
    </location>
</feature>
<organism evidence="2 3">
    <name type="scientific">Favolaschia claudopus</name>
    <dbReference type="NCBI Taxonomy" id="2862362"/>
    <lineage>
        <taxon>Eukaryota</taxon>
        <taxon>Fungi</taxon>
        <taxon>Dikarya</taxon>
        <taxon>Basidiomycota</taxon>
        <taxon>Agaricomycotina</taxon>
        <taxon>Agaricomycetes</taxon>
        <taxon>Agaricomycetidae</taxon>
        <taxon>Agaricales</taxon>
        <taxon>Marasmiineae</taxon>
        <taxon>Mycenaceae</taxon>
        <taxon>Favolaschia</taxon>
    </lineage>
</organism>
<comment type="caution">
    <text evidence="2">The sequence shown here is derived from an EMBL/GenBank/DDBJ whole genome shotgun (WGS) entry which is preliminary data.</text>
</comment>
<proteinExistence type="predicted"/>
<keyword evidence="3" id="KW-1185">Reference proteome</keyword>
<reference evidence="2 3" key="1">
    <citation type="journal article" date="2024" name="J Genomics">
        <title>Draft genome sequencing and assembly of Favolaschia claudopus CIRM-BRFM 2984 isolated from oak limbs.</title>
        <authorList>
            <person name="Navarro D."/>
            <person name="Drula E."/>
            <person name="Chaduli D."/>
            <person name="Cazenave R."/>
            <person name="Ahrendt S."/>
            <person name="Wang J."/>
            <person name="Lipzen A."/>
            <person name="Daum C."/>
            <person name="Barry K."/>
            <person name="Grigoriev I.V."/>
            <person name="Favel A."/>
            <person name="Rosso M.N."/>
            <person name="Martin F."/>
        </authorList>
    </citation>
    <scope>NUCLEOTIDE SEQUENCE [LARGE SCALE GENOMIC DNA]</scope>
    <source>
        <strain evidence="2 3">CIRM-BRFM 2984</strain>
    </source>
</reference>
<dbReference type="Proteomes" id="UP001362999">
    <property type="component" value="Unassembled WGS sequence"/>
</dbReference>
<protein>
    <submittedName>
        <fullName evidence="2">Uncharacterized protein</fullName>
    </submittedName>
</protein>
<gene>
    <name evidence="2" type="ORF">R3P38DRAFT_3229677</name>
</gene>
<feature type="region of interest" description="Disordered" evidence="1">
    <location>
        <begin position="242"/>
        <end position="279"/>
    </location>
</feature>